<sequence>MSRFPIDIPKSIQTEKLVIKEWLFVRISEYFLYLMFVIAFPFIAIMELNSDLNKNEPIGFSIFFLILSFILSSLLIYSIFNVNSVKRISGLSRGKNSNLIKKIAEKNNWNIQSTNQQMTIINFSWQDSGTDWGKQMTILYNENDILVNCISFGVGSSPSPFHWFANKRKVNKLTTEFENGIKNVLQQRV</sequence>
<organism evidence="2 3">
    <name type="scientific">Polaribacter marinus</name>
    <dbReference type="NCBI Taxonomy" id="2916838"/>
    <lineage>
        <taxon>Bacteria</taxon>
        <taxon>Pseudomonadati</taxon>
        <taxon>Bacteroidota</taxon>
        <taxon>Flavobacteriia</taxon>
        <taxon>Flavobacteriales</taxon>
        <taxon>Flavobacteriaceae</taxon>
    </lineage>
</organism>
<dbReference type="EMBL" id="JAKQYM010000029">
    <property type="protein sequence ID" value="MCI2230489.1"/>
    <property type="molecule type" value="Genomic_DNA"/>
</dbReference>
<evidence type="ECO:0000313" key="3">
    <source>
        <dbReference type="Proteomes" id="UP001139369"/>
    </source>
</evidence>
<dbReference type="RefSeq" id="WP_242179625.1">
    <property type="nucleotide sequence ID" value="NZ_JAKQYM010000029.1"/>
</dbReference>
<feature type="transmembrane region" description="Helical" evidence="1">
    <location>
        <begin position="30"/>
        <end position="46"/>
    </location>
</feature>
<comment type="caution">
    <text evidence="2">The sequence shown here is derived from an EMBL/GenBank/DDBJ whole genome shotgun (WGS) entry which is preliminary data.</text>
</comment>
<dbReference type="Proteomes" id="UP001139369">
    <property type="component" value="Unassembled WGS sequence"/>
</dbReference>
<protein>
    <submittedName>
        <fullName evidence="2">Uncharacterized protein</fullName>
    </submittedName>
</protein>
<gene>
    <name evidence="2" type="ORF">MC378_15015</name>
</gene>
<evidence type="ECO:0000256" key="1">
    <source>
        <dbReference type="SAM" id="Phobius"/>
    </source>
</evidence>
<evidence type="ECO:0000313" key="2">
    <source>
        <dbReference type="EMBL" id="MCI2230489.1"/>
    </source>
</evidence>
<keyword evidence="3" id="KW-1185">Reference proteome</keyword>
<keyword evidence="1" id="KW-1133">Transmembrane helix</keyword>
<keyword evidence="1" id="KW-0812">Transmembrane</keyword>
<accession>A0A9X2AP03</accession>
<dbReference type="AlphaFoldDB" id="A0A9X2AP03"/>
<reference evidence="2" key="1">
    <citation type="submission" date="2022-02" db="EMBL/GenBank/DDBJ databases">
        <title>Polaribacter sp. MSW13, isolated from seawater.</title>
        <authorList>
            <person name="Kristyanto S."/>
            <person name="Jung J."/>
            <person name="Jeon C.O."/>
        </authorList>
    </citation>
    <scope>NUCLEOTIDE SEQUENCE</scope>
    <source>
        <strain evidence="2">MSW13</strain>
    </source>
</reference>
<keyword evidence="1" id="KW-0472">Membrane</keyword>
<name>A0A9X2AP03_9FLAO</name>
<proteinExistence type="predicted"/>
<feature type="transmembrane region" description="Helical" evidence="1">
    <location>
        <begin position="58"/>
        <end position="80"/>
    </location>
</feature>